<protein>
    <submittedName>
        <fullName evidence="1">7943_t:CDS:1</fullName>
    </submittedName>
</protein>
<feature type="non-terminal residue" evidence="1">
    <location>
        <position position="120"/>
    </location>
</feature>
<dbReference type="Proteomes" id="UP000789901">
    <property type="component" value="Unassembled WGS sequence"/>
</dbReference>
<name>A0ABN7XMY5_GIGMA</name>
<organism evidence="1 2">
    <name type="scientific">Gigaspora margarita</name>
    <dbReference type="NCBI Taxonomy" id="4874"/>
    <lineage>
        <taxon>Eukaryota</taxon>
        <taxon>Fungi</taxon>
        <taxon>Fungi incertae sedis</taxon>
        <taxon>Mucoromycota</taxon>
        <taxon>Glomeromycotina</taxon>
        <taxon>Glomeromycetes</taxon>
        <taxon>Diversisporales</taxon>
        <taxon>Gigasporaceae</taxon>
        <taxon>Gigaspora</taxon>
    </lineage>
</organism>
<reference evidence="1 2" key="1">
    <citation type="submission" date="2021-06" db="EMBL/GenBank/DDBJ databases">
        <authorList>
            <person name="Kallberg Y."/>
            <person name="Tangrot J."/>
            <person name="Rosling A."/>
        </authorList>
    </citation>
    <scope>NUCLEOTIDE SEQUENCE [LARGE SCALE GENOMIC DNA]</scope>
    <source>
        <strain evidence="1 2">120-4 pot B 10/14</strain>
    </source>
</reference>
<gene>
    <name evidence="1" type="ORF">GMARGA_LOCUS44280</name>
</gene>
<keyword evidence="2" id="KW-1185">Reference proteome</keyword>
<proteinExistence type="predicted"/>
<evidence type="ECO:0000313" key="1">
    <source>
        <dbReference type="EMBL" id="CAG8855459.1"/>
    </source>
</evidence>
<sequence length="120" mass="14249">EQKIRPKRQGRGIHVSEFLCEPLGRVHLTEERHVAHPEIPNRYITELLEIGANYEEIVFTLDHRDNKKKGKPKGIKEVMIERKIWNKRLRGKCVKCSKDKEEICCNMKKLARQPDFMEQK</sequence>
<feature type="non-terminal residue" evidence="1">
    <location>
        <position position="1"/>
    </location>
</feature>
<dbReference type="EMBL" id="CAJVQB010149568">
    <property type="protein sequence ID" value="CAG8855459.1"/>
    <property type="molecule type" value="Genomic_DNA"/>
</dbReference>
<evidence type="ECO:0000313" key="2">
    <source>
        <dbReference type="Proteomes" id="UP000789901"/>
    </source>
</evidence>
<comment type="caution">
    <text evidence="1">The sequence shown here is derived from an EMBL/GenBank/DDBJ whole genome shotgun (WGS) entry which is preliminary data.</text>
</comment>
<accession>A0ABN7XMY5</accession>